<name>A0A379KEN7_PSEPU</name>
<sequence length="237" mass="26557">MPYSISAARATTKLDFKEIKSRIRKSQNKKIEPTIREYVIAASIFLAHATLENYISDIFSSFANGLQSLPIKGSQIPENLQAHLFLNKIDKTKIYGTAIGTHSEVESLTSISKSLKTHAGTVVDNSTTIFRFTGKDIFTNHKYPSVDNIKKIFHRIGEPKIFTKLDIVLKSNSQSLLESLGSLRTQLAHTGQIPGVSPADVIKRIEDVEQFISAIDRVMYKLVTTFSDQKTWKSHIC</sequence>
<organism evidence="2 3">
    <name type="scientific">Pseudomonas putida</name>
    <name type="common">Arthrobacter siderocapsulatus</name>
    <dbReference type="NCBI Taxonomy" id="303"/>
    <lineage>
        <taxon>Bacteria</taxon>
        <taxon>Pseudomonadati</taxon>
        <taxon>Pseudomonadota</taxon>
        <taxon>Gammaproteobacteria</taxon>
        <taxon>Pseudomonadales</taxon>
        <taxon>Pseudomonadaceae</taxon>
        <taxon>Pseudomonas</taxon>
    </lineage>
</organism>
<dbReference type="EMBL" id="UGUY01000001">
    <property type="protein sequence ID" value="SUD66403.1"/>
    <property type="molecule type" value="Genomic_DNA"/>
</dbReference>
<gene>
    <name evidence="2" type="ORF">NCTC7914_00450</name>
</gene>
<accession>A0A379KEN7</accession>
<feature type="domain" description="RiboL-PSP-HEPN" evidence="1">
    <location>
        <begin position="17"/>
        <end position="219"/>
    </location>
</feature>
<dbReference type="Proteomes" id="UP000254602">
    <property type="component" value="Unassembled WGS sequence"/>
</dbReference>
<evidence type="ECO:0000259" key="1">
    <source>
        <dbReference type="Pfam" id="PF18735"/>
    </source>
</evidence>
<evidence type="ECO:0000313" key="3">
    <source>
        <dbReference type="Proteomes" id="UP000254602"/>
    </source>
</evidence>
<protein>
    <recommendedName>
        <fullName evidence="1">RiboL-PSP-HEPN domain-containing protein</fullName>
    </recommendedName>
</protein>
<dbReference type="InterPro" id="IPR041519">
    <property type="entry name" value="HEPN_RiboL-PSP"/>
</dbReference>
<evidence type="ECO:0000313" key="2">
    <source>
        <dbReference type="EMBL" id="SUD66403.1"/>
    </source>
</evidence>
<dbReference type="RefSeq" id="WP_148708293.1">
    <property type="nucleotide sequence ID" value="NZ_UGUY01000001.1"/>
</dbReference>
<dbReference type="Pfam" id="PF18735">
    <property type="entry name" value="HEPN_RiboL-PSP"/>
    <property type="match status" value="1"/>
</dbReference>
<reference evidence="2 3" key="1">
    <citation type="submission" date="2018-06" db="EMBL/GenBank/DDBJ databases">
        <authorList>
            <consortium name="Pathogen Informatics"/>
            <person name="Doyle S."/>
        </authorList>
    </citation>
    <scope>NUCLEOTIDE SEQUENCE [LARGE SCALE GENOMIC DNA]</scope>
    <source>
        <strain evidence="2 3">NCTC7914</strain>
    </source>
</reference>
<proteinExistence type="predicted"/>
<dbReference type="AlphaFoldDB" id="A0A379KEN7"/>